<feature type="region of interest" description="Disordered" evidence="2">
    <location>
        <begin position="136"/>
        <end position="161"/>
    </location>
</feature>
<comment type="caution">
    <text evidence="5">The sequence shown here is derived from an EMBL/GenBank/DDBJ whole genome shotgun (WGS) entry which is preliminary data.</text>
</comment>
<dbReference type="InterPro" id="IPR006869">
    <property type="entry name" value="DUF547"/>
</dbReference>
<dbReference type="Pfam" id="PF14389">
    <property type="entry name" value="Lzipper-MIP1"/>
    <property type="match status" value="1"/>
</dbReference>
<evidence type="ECO:0000313" key="6">
    <source>
        <dbReference type="Proteomes" id="UP001222027"/>
    </source>
</evidence>
<sequence>MMKFEDLPMDKQDGRQRRFGLEEEVAVLQDELEKEQKLNQILECALHGPFVCHSCVSSLVPLQVQVLLAELAMVEEEIITLERKIEDLKMCIYQERKQKKERSFRPAQQHQWWQRQQRHFLCGFGGRREIEKLQQIPGLQHEETTDDDETERSRRCSEPNRESSHHTWQWCRDEEAFPDTPNQVSEELLRALISIFHTLSQRSSQLDCEPQNSAKLHISSCMRSNSLVGRSSHCKTSSTSSSKDTSQKLDLCGVPPEGDGTGRDMGSNQKLVNVTQASLDMSRISLCIPTIGKLRALTHKLCAINPSSLTYKQKLAFWINIYNACVMHAFLQHGLPPSPEKLLALLNKATINVGGVVLNALAIEHFLLRHSFETESEAMNEKEGLLRHAYGLGYPEPNVTFALCRGSWSSPALRVYTAEDVVNELERAKIEYLETSVSITSKKKIIVPKLVHWHMRDFADDMESLLEWIYSQLPRSGSLKRLLKECLSRDPRIPLAKMVVVQPYRAEFRYLLPSQEAAHFMQFF</sequence>
<dbReference type="EMBL" id="JAQQAF010000009">
    <property type="protein sequence ID" value="KAJ8458786.1"/>
    <property type="molecule type" value="Genomic_DNA"/>
</dbReference>
<evidence type="ECO:0000256" key="1">
    <source>
        <dbReference type="SAM" id="Coils"/>
    </source>
</evidence>
<dbReference type="PANTHER" id="PTHR46248:SF4">
    <property type="entry name" value="OS01G0147800 PROTEIN"/>
    <property type="match status" value="1"/>
</dbReference>
<dbReference type="InterPro" id="IPR025757">
    <property type="entry name" value="MIP1_Leuzipper"/>
</dbReference>
<feature type="coiled-coil region" evidence="1">
    <location>
        <begin position="18"/>
        <end position="91"/>
    </location>
</feature>
<dbReference type="Proteomes" id="UP001222027">
    <property type="component" value="Unassembled WGS sequence"/>
</dbReference>
<evidence type="ECO:0000256" key="2">
    <source>
        <dbReference type="SAM" id="MobiDB-lite"/>
    </source>
</evidence>
<feature type="domain" description="Ternary complex factor MIP1 leucine-zipper" evidence="4">
    <location>
        <begin position="14"/>
        <end position="95"/>
    </location>
</feature>
<feature type="compositionally biased region" description="Basic and acidic residues" evidence="2">
    <location>
        <begin position="151"/>
        <end position="161"/>
    </location>
</feature>
<evidence type="ECO:0000259" key="4">
    <source>
        <dbReference type="Pfam" id="PF14389"/>
    </source>
</evidence>
<evidence type="ECO:0008006" key="7">
    <source>
        <dbReference type="Google" id="ProtNLM"/>
    </source>
</evidence>
<protein>
    <recommendedName>
        <fullName evidence="7">DUF547 domain-containing protein</fullName>
    </recommendedName>
</protein>
<keyword evidence="1" id="KW-0175">Coiled coil</keyword>
<evidence type="ECO:0000313" key="5">
    <source>
        <dbReference type="EMBL" id="KAJ8458786.1"/>
    </source>
</evidence>
<gene>
    <name evidence="5" type="ORF">OPV22_031712</name>
</gene>
<evidence type="ECO:0000259" key="3">
    <source>
        <dbReference type="Pfam" id="PF04784"/>
    </source>
</evidence>
<dbReference type="Pfam" id="PF04784">
    <property type="entry name" value="DUF547"/>
    <property type="match status" value="1"/>
</dbReference>
<organism evidence="5 6">
    <name type="scientific">Ensete ventricosum</name>
    <name type="common">Abyssinian banana</name>
    <name type="synonym">Musa ensete</name>
    <dbReference type="NCBI Taxonomy" id="4639"/>
    <lineage>
        <taxon>Eukaryota</taxon>
        <taxon>Viridiplantae</taxon>
        <taxon>Streptophyta</taxon>
        <taxon>Embryophyta</taxon>
        <taxon>Tracheophyta</taxon>
        <taxon>Spermatophyta</taxon>
        <taxon>Magnoliopsida</taxon>
        <taxon>Liliopsida</taxon>
        <taxon>Zingiberales</taxon>
        <taxon>Musaceae</taxon>
        <taxon>Ensete</taxon>
    </lineage>
</organism>
<feature type="domain" description="DUF547" evidence="3">
    <location>
        <begin position="307"/>
        <end position="433"/>
    </location>
</feature>
<reference evidence="5 6" key="1">
    <citation type="submission" date="2022-12" db="EMBL/GenBank/DDBJ databases">
        <title>Chromosome-scale assembly of the Ensete ventricosum genome.</title>
        <authorList>
            <person name="Dussert Y."/>
            <person name="Stocks J."/>
            <person name="Wendawek A."/>
            <person name="Woldeyes F."/>
            <person name="Nichols R.A."/>
            <person name="Borrell J.S."/>
        </authorList>
    </citation>
    <scope>NUCLEOTIDE SEQUENCE [LARGE SCALE GENOMIC DNA]</scope>
    <source>
        <strain evidence="6">cv. Maze</strain>
        <tissue evidence="5">Seeds</tissue>
    </source>
</reference>
<proteinExistence type="predicted"/>
<keyword evidence="6" id="KW-1185">Reference proteome</keyword>
<accession>A0AAV8NZH6</accession>
<dbReference type="PANTHER" id="PTHR46248">
    <property type="entry name" value="EXPRESSED PROTEIN"/>
    <property type="match status" value="1"/>
</dbReference>
<feature type="region of interest" description="Disordered" evidence="2">
    <location>
        <begin position="228"/>
        <end position="267"/>
    </location>
</feature>
<dbReference type="AlphaFoldDB" id="A0AAV8NZH6"/>
<feature type="compositionally biased region" description="Low complexity" evidence="2">
    <location>
        <begin position="234"/>
        <end position="244"/>
    </location>
</feature>
<name>A0AAV8NZH6_ENSVE</name>